<evidence type="ECO:0000259" key="11">
    <source>
        <dbReference type="Pfam" id="PF02875"/>
    </source>
</evidence>
<accession>A0A2H0UL42</accession>
<dbReference type="GO" id="GO:0046872">
    <property type="term" value="F:metal ion binding"/>
    <property type="evidence" value="ECO:0007669"/>
    <property type="project" value="UniProtKB-KW"/>
</dbReference>
<reference evidence="13" key="1">
    <citation type="submission" date="2017-09" db="EMBL/GenBank/DDBJ databases">
        <title>Depth-based differentiation of microbial function through sediment-hosted aquifers and enrichment of novel symbionts in the deep terrestrial subsurface.</title>
        <authorList>
            <person name="Probst A.J."/>
            <person name="Ladd B."/>
            <person name="Jarett J.K."/>
            <person name="Geller-Mcgrath D.E."/>
            <person name="Sieber C.M.K."/>
            <person name="Emerson J.B."/>
            <person name="Anantharaman K."/>
            <person name="Thomas B.C."/>
            <person name="Malmstrom R."/>
            <person name="Stieglmeier M."/>
            <person name="Klingl A."/>
            <person name="Woyke T."/>
            <person name="Ryan C.M."/>
            <person name="Banfield J.F."/>
        </authorList>
    </citation>
    <scope>NUCLEOTIDE SEQUENCE [LARGE SCALE GENOMIC DNA]</scope>
</reference>
<feature type="domain" description="Mur ligase C-terminal" evidence="11">
    <location>
        <begin position="276"/>
        <end position="397"/>
    </location>
</feature>
<evidence type="ECO:0000256" key="9">
    <source>
        <dbReference type="ARBA" id="ARBA00047493"/>
    </source>
</evidence>
<dbReference type="PANTHER" id="PTHR11136">
    <property type="entry name" value="FOLYLPOLYGLUTAMATE SYNTHASE-RELATED"/>
    <property type="match status" value="1"/>
</dbReference>
<evidence type="ECO:0000313" key="12">
    <source>
        <dbReference type="EMBL" id="PIR87123.1"/>
    </source>
</evidence>
<protein>
    <recommendedName>
        <fullName evidence="2">tetrahydrofolate synthase</fullName>
        <ecNumber evidence="2">6.3.2.17</ecNumber>
    </recommendedName>
    <alternativeName>
        <fullName evidence="8">Tetrahydrofolylpolyglutamate synthase</fullName>
    </alternativeName>
</protein>
<proteinExistence type="inferred from homology"/>
<evidence type="ECO:0000256" key="8">
    <source>
        <dbReference type="ARBA" id="ARBA00030592"/>
    </source>
</evidence>
<comment type="catalytic activity">
    <reaction evidence="9">
        <text>(6S)-5,6,7,8-tetrahydrofolyl-(gamma-L-Glu)(n) + L-glutamate + ATP = (6S)-5,6,7,8-tetrahydrofolyl-(gamma-L-Glu)(n+1) + ADP + phosphate + H(+)</text>
        <dbReference type="Rhea" id="RHEA:10580"/>
        <dbReference type="Rhea" id="RHEA-COMP:14738"/>
        <dbReference type="Rhea" id="RHEA-COMP:14740"/>
        <dbReference type="ChEBI" id="CHEBI:15378"/>
        <dbReference type="ChEBI" id="CHEBI:29985"/>
        <dbReference type="ChEBI" id="CHEBI:30616"/>
        <dbReference type="ChEBI" id="CHEBI:43474"/>
        <dbReference type="ChEBI" id="CHEBI:141005"/>
        <dbReference type="ChEBI" id="CHEBI:456216"/>
        <dbReference type="EC" id="6.3.2.17"/>
    </reaction>
</comment>
<dbReference type="NCBIfam" id="TIGR01499">
    <property type="entry name" value="folC"/>
    <property type="match status" value="1"/>
</dbReference>
<evidence type="ECO:0000256" key="10">
    <source>
        <dbReference type="PIRNR" id="PIRNR001563"/>
    </source>
</evidence>
<comment type="caution">
    <text evidence="12">The sequence shown here is derived from an EMBL/GenBank/DDBJ whole genome shotgun (WGS) entry which is preliminary data.</text>
</comment>
<keyword evidence="3 10" id="KW-0436">Ligase</keyword>
<dbReference type="PIRSF" id="PIRSF001563">
    <property type="entry name" value="Folylpolyglu_synth"/>
    <property type="match status" value="1"/>
</dbReference>
<dbReference type="SUPFAM" id="SSF53244">
    <property type="entry name" value="MurD-like peptide ligases, peptide-binding domain"/>
    <property type="match status" value="1"/>
</dbReference>
<dbReference type="SUPFAM" id="SSF53623">
    <property type="entry name" value="MurD-like peptide ligases, catalytic domain"/>
    <property type="match status" value="1"/>
</dbReference>
<dbReference type="GO" id="GO:0005737">
    <property type="term" value="C:cytoplasm"/>
    <property type="evidence" value="ECO:0007669"/>
    <property type="project" value="TreeGrafter"/>
</dbReference>
<comment type="similarity">
    <text evidence="1 10">Belongs to the folylpolyglutamate synthase family.</text>
</comment>
<keyword evidence="4" id="KW-0479">Metal-binding</keyword>
<gene>
    <name evidence="12" type="ORF">COU11_02755</name>
</gene>
<dbReference type="Pfam" id="PF02875">
    <property type="entry name" value="Mur_ligase_C"/>
    <property type="match status" value="1"/>
</dbReference>
<dbReference type="InterPro" id="IPR004101">
    <property type="entry name" value="Mur_ligase_C"/>
</dbReference>
<dbReference type="AlphaFoldDB" id="A0A2H0UL42"/>
<evidence type="ECO:0000256" key="7">
    <source>
        <dbReference type="ARBA" id="ARBA00022842"/>
    </source>
</evidence>
<dbReference type="PANTHER" id="PTHR11136:SF0">
    <property type="entry name" value="DIHYDROFOLATE SYNTHETASE-RELATED"/>
    <property type="match status" value="1"/>
</dbReference>
<evidence type="ECO:0000256" key="1">
    <source>
        <dbReference type="ARBA" id="ARBA00008276"/>
    </source>
</evidence>
<keyword evidence="6 10" id="KW-0067">ATP-binding</keyword>
<evidence type="ECO:0000313" key="13">
    <source>
        <dbReference type="Proteomes" id="UP000229526"/>
    </source>
</evidence>
<dbReference type="InterPro" id="IPR036565">
    <property type="entry name" value="Mur-like_cat_sf"/>
</dbReference>
<organism evidence="12 13">
    <name type="scientific">Candidatus Harrisonbacteria bacterium CG10_big_fil_rev_8_21_14_0_10_49_15</name>
    <dbReference type="NCBI Taxonomy" id="1974587"/>
    <lineage>
        <taxon>Bacteria</taxon>
        <taxon>Candidatus Harrisoniibacteriota</taxon>
    </lineage>
</organism>
<name>A0A2H0UL42_9BACT</name>
<keyword evidence="5 10" id="KW-0547">Nucleotide-binding</keyword>
<evidence type="ECO:0000256" key="6">
    <source>
        <dbReference type="ARBA" id="ARBA00022840"/>
    </source>
</evidence>
<dbReference type="Gene3D" id="3.40.1190.10">
    <property type="entry name" value="Mur-like, catalytic domain"/>
    <property type="match status" value="1"/>
</dbReference>
<sequence>MFTRYHDAVRYLEGLANLPNWYPHDGTAPELYERYIKRTQYFLGLLGNPERKLRFIQVAGTSGKGTVATMIANTLTLSGKKTGLFTSPFVTTTAEKTSIDGLFIAPDEFADLVDQLKPNIDKAYAKSPYGGPSYFEICFALSLLYFAQKKCDLVVLEVGLGGAYDATNAVPANTKLATALTNISLDHTEILGKTLTKIAHEKAGIIRPGVPFFTTETRPNLRKLFQARCQAEKTLCYFVEPSLDANRALAGAICRYLGVKESLIATGTSKLQLPARFEKMQELPVVILDGAHNPAKIAYTASQLADLDYNRLFLILGLAKNKNLPKTIAPIIPLADKIFATRFSNPLRPCREPHELAQAIQKIKNIPVSEFLDASQALDAALKQATKKDLILITGSFFLAGELRQRWYSEDWVLQNRRSR</sequence>
<dbReference type="EC" id="6.3.2.17" evidence="2"/>
<dbReference type="InterPro" id="IPR036615">
    <property type="entry name" value="Mur_ligase_C_dom_sf"/>
</dbReference>
<dbReference type="GO" id="GO:0008841">
    <property type="term" value="F:dihydrofolate synthase activity"/>
    <property type="evidence" value="ECO:0007669"/>
    <property type="project" value="TreeGrafter"/>
</dbReference>
<dbReference type="Proteomes" id="UP000229526">
    <property type="component" value="Unassembled WGS sequence"/>
</dbReference>
<evidence type="ECO:0000256" key="4">
    <source>
        <dbReference type="ARBA" id="ARBA00022723"/>
    </source>
</evidence>
<evidence type="ECO:0000256" key="5">
    <source>
        <dbReference type="ARBA" id="ARBA00022741"/>
    </source>
</evidence>
<dbReference type="EMBL" id="PFBD01000020">
    <property type="protein sequence ID" value="PIR87123.1"/>
    <property type="molecule type" value="Genomic_DNA"/>
</dbReference>
<dbReference type="InterPro" id="IPR001645">
    <property type="entry name" value="Folylpolyglutamate_synth"/>
</dbReference>
<evidence type="ECO:0000256" key="3">
    <source>
        <dbReference type="ARBA" id="ARBA00022598"/>
    </source>
</evidence>
<evidence type="ECO:0000256" key="2">
    <source>
        <dbReference type="ARBA" id="ARBA00013025"/>
    </source>
</evidence>
<dbReference type="GO" id="GO:0005524">
    <property type="term" value="F:ATP binding"/>
    <property type="evidence" value="ECO:0007669"/>
    <property type="project" value="UniProtKB-KW"/>
</dbReference>
<dbReference type="GO" id="GO:0004326">
    <property type="term" value="F:tetrahydrofolylpolyglutamate synthase activity"/>
    <property type="evidence" value="ECO:0007669"/>
    <property type="project" value="UniProtKB-EC"/>
</dbReference>
<keyword evidence="7" id="KW-0460">Magnesium</keyword>